<keyword evidence="2" id="KW-0472">Membrane</keyword>
<accession>A0A833J5G9</accession>
<sequence>MDATPSQHYRSSELPQAGALAPDFGVDGRHSPSPILKGFTMSRSSRSRAVLILFGTILAAFPAAAQDTPGATSGSRPTESKAAGQWTDPPAKAEKPATNAAAPKPMATPAKIDEPAVARRPEARAPRRTAKLRRAQIRTVASRTRPARVAVVREVDRPSRRVAARISAPPRFVRGPVARNLRPVYGFIPPDAPAEAYYEQRRFGTAGNRPSDLGLPSYDPAYRTVGMREGGRLVMRWRGPGGPAGVAVDPPSPLNPFGAE</sequence>
<feature type="region of interest" description="Disordered" evidence="1">
    <location>
        <begin position="65"/>
        <end position="132"/>
    </location>
</feature>
<dbReference type="AlphaFoldDB" id="A0A833J5G9"/>
<organism evidence="3 4">
    <name type="scientific">Methylorubrum populi</name>
    <dbReference type="NCBI Taxonomy" id="223967"/>
    <lineage>
        <taxon>Bacteria</taxon>
        <taxon>Pseudomonadati</taxon>
        <taxon>Pseudomonadota</taxon>
        <taxon>Alphaproteobacteria</taxon>
        <taxon>Hyphomicrobiales</taxon>
        <taxon>Methylobacteriaceae</taxon>
        <taxon>Methylorubrum</taxon>
    </lineage>
</organism>
<protein>
    <submittedName>
        <fullName evidence="3">Uncharacterized protein</fullName>
    </submittedName>
</protein>
<dbReference type="Proteomes" id="UP000469949">
    <property type="component" value="Unassembled WGS sequence"/>
</dbReference>
<keyword evidence="2" id="KW-0812">Transmembrane</keyword>
<feature type="region of interest" description="Disordered" evidence="1">
    <location>
        <begin position="1"/>
        <end position="41"/>
    </location>
</feature>
<feature type="compositionally biased region" description="Low complexity" evidence="1">
    <location>
        <begin position="96"/>
        <end position="110"/>
    </location>
</feature>
<dbReference type="EMBL" id="WEKV01000010">
    <property type="protein sequence ID" value="KAB7785005.1"/>
    <property type="molecule type" value="Genomic_DNA"/>
</dbReference>
<feature type="compositionally biased region" description="Basic and acidic residues" evidence="1">
    <location>
        <begin position="111"/>
        <end position="125"/>
    </location>
</feature>
<evidence type="ECO:0000256" key="1">
    <source>
        <dbReference type="SAM" id="MobiDB-lite"/>
    </source>
</evidence>
<evidence type="ECO:0000256" key="2">
    <source>
        <dbReference type="SAM" id="Phobius"/>
    </source>
</evidence>
<proteinExistence type="predicted"/>
<name>A0A833J5G9_9HYPH</name>
<gene>
    <name evidence="3" type="ORF">F8B43_3038</name>
</gene>
<evidence type="ECO:0000313" key="4">
    <source>
        <dbReference type="Proteomes" id="UP000469949"/>
    </source>
</evidence>
<feature type="transmembrane region" description="Helical" evidence="2">
    <location>
        <begin position="49"/>
        <end position="65"/>
    </location>
</feature>
<evidence type="ECO:0000313" key="3">
    <source>
        <dbReference type="EMBL" id="KAB7785005.1"/>
    </source>
</evidence>
<keyword evidence="2" id="KW-1133">Transmembrane helix</keyword>
<comment type="caution">
    <text evidence="3">The sequence shown here is derived from an EMBL/GenBank/DDBJ whole genome shotgun (WGS) entry which is preliminary data.</text>
</comment>
<reference evidence="3 4" key="1">
    <citation type="submission" date="2019-10" db="EMBL/GenBank/DDBJ databases">
        <title>Draft Genome Sequence of the Caffeine Degrading Methylotroph Methylorubrum populi PINKEL.</title>
        <authorList>
            <person name="Dawson S.C."/>
            <person name="Zhang X."/>
            <person name="Wright M.E."/>
            <person name="Sharma G."/>
            <person name="Langner J.T."/>
            <person name="Ditty J.L."/>
            <person name="Subuyuj G.A."/>
        </authorList>
    </citation>
    <scope>NUCLEOTIDE SEQUENCE [LARGE SCALE GENOMIC DNA]</scope>
    <source>
        <strain evidence="3 4">Pinkel</strain>
    </source>
</reference>